<comment type="caution">
    <text evidence="3">The sequence shown here is derived from an EMBL/GenBank/DDBJ whole genome shotgun (WGS) entry which is preliminary data.</text>
</comment>
<protein>
    <recommendedName>
        <fullName evidence="2">DUF5621 domain-containing protein</fullName>
    </recommendedName>
</protein>
<feature type="region of interest" description="Disordered" evidence="1">
    <location>
        <begin position="647"/>
        <end position="675"/>
    </location>
</feature>
<dbReference type="RefSeq" id="WP_131776938.1">
    <property type="nucleotide sequence ID" value="NZ_BMOB01000006.1"/>
</dbReference>
<evidence type="ECO:0000313" key="3">
    <source>
        <dbReference type="EMBL" id="GGI87105.1"/>
    </source>
</evidence>
<name>A0A917NDF4_9GAMM</name>
<dbReference type="EMBL" id="BMOB01000006">
    <property type="protein sequence ID" value="GGI87105.1"/>
    <property type="molecule type" value="Genomic_DNA"/>
</dbReference>
<organism evidence="3 4">
    <name type="scientific">Legionella impletisoli</name>
    <dbReference type="NCBI Taxonomy" id="343510"/>
    <lineage>
        <taxon>Bacteria</taxon>
        <taxon>Pseudomonadati</taxon>
        <taxon>Pseudomonadota</taxon>
        <taxon>Gammaproteobacteria</taxon>
        <taxon>Legionellales</taxon>
        <taxon>Legionellaceae</taxon>
        <taxon>Legionella</taxon>
    </lineage>
</organism>
<feature type="domain" description="DUF5621" evidence="2">
    <location>
        <begin position="246"/>
        <end position="382"/>
    </location>
</feature>
<dbReference type="Gene3D" id="1.10.1240.80">
    <property type="match status" value="1"/>
</dbReference>
<keyword evidence="4" id="KW-1185">Reference proteome</keyword>
<reference evidence="3" key="1">
    <citation type="journal article" date="2014" name="Int. J. Syst. Evol. Microbiol.">
        <title>Complete genome sequence of Corynebacterium casei LMG S-19264T (=DSM 44701T), isolated from a smear-ripened cheese.</title>
        <authorList>
            <consortium name="US DOE Joint Genome Institute (JGI-PGF)"/>
            <person name="Walter F."/>
            <person name="Albersmeier A."/>
            <person name="Kalinowski J."/>
            <person name="Ruckert C."/>
        </authorList>
    </citation>
    <scope>NUCLEOTIDE SEQUENCE</scope>
    <source>
        <strain evidence="3">JCM 13919</strain>
    </source>
</reference>
<dbReference type="OrthoDB" id="5653059at2"/>
<dbReference type="Proteomes" id="UP000630149">
    <property type="component" value="Unassembled WGS sequence"/>
</dbReference>
<evidence type="ECO:0000313" key="4">
    <source>
        <dbReference type="Proteomes" id="UP000630149"/>
    </source>
</evidence>
<evidence type="ECO:0000259" key="2">
    <source>
        <dbReference type="Pfam" id="PF18532"/>
    </source>
</evidence>
<feature type="compositionally biased region" description="Basic and acidic residues" evidence="1">
    <location>
        <begin position="650"/>
        <end position="659"/>
    </location>
</feature>
<sequence length="675" mass="76748">MATFTTFAFGTGESSTMKKKNIISQFSEACTNDKLVLEGPGMLGKEVKANTKLATRTILDWLAQQPSQQNTLNLSGFSRGSVTCIQIANRLKRYERFLTAREARLTAEGKTLLERLRGLEIHIFAMDPVAGLGDKNQRYARIIPDNVKSYVSVLQTDEMRRDFKPQDITRAIIASPQTKVSMLPMFGNHSDTTKIKSNTMQSGAKLCWYALHEFLTEHGTTFNGNVMPQLVDKDMNLSTLPTNPSTKDLLNLFSDHHLERDHYLKSGQRIKLVDGIPLPRKQRSLNKHLDYYVKNADFFVNQLERELFKLSYPKTFNYLFEQNLPDLRFPQASHCEKEDVIAELLTIRNENPTLFTKLLTRGVGETDEGLTLDEPAGVFCLEPSETMLQVFPNLVPDEVKLGNPGLNKLCHLEQDVYRLTFRYEREKSEFSPFSHRHQAHRSHAIRQEIQHIVNHQEEDAATKYHRILDTLEYHYRYLVKANSESELSALLKNELKKHGRTYQVQSVSVSREILASVVHGSLSLLKETISFIGHLGYVGGGVLTAVGSYIQDIGRRINESLGKLGYNPLKYVTSAVGYLLEGVGFAIKHSFGLKDLTNFITNGIRNFRDAVVNAIGPKTVERQQPVPVQPNDLHDVEADPVHQFKQQVQELRHERDAKLELNQQPIHEERSPELI</sequence>
<reference evidence="3" key="2">
    <citation type="submission" date="2020-09" db="EMBL/GenBank/DDBJ databases">
        <authorList>
            <person name="Sun Q."/>
            <person name="Ohkuma M."/>
        </authorList>
    </citation>
    <scope>NUCLEOTIDE SEQUENCE</scope>
    <source>
        <strain evidence="3">JCM 13919</strain>
    </source>
</reference>
<evidence type="ECO:0000256" key="1">
    <source>
        <dbReference type="SAM" id="MobiDB-lite"/>
    </source>
</evidence>
<dbReference type="Pfam" id="PF18532">
    <property type="entry name" value="DUF5621"/>
    <property type="match status" value="1"/>
</dbReference>
<accession>A0A917NDF4</accession>
<feature type="compositionally biased region" description="Basic and acidic residues" evidence="1">
    <location>
        <begin position="666"/>
        <end position="675"/>
    </location>
</feature>
<dbReference type="AlphaFoldDB" id="A0A917NDF4"/>
<dbReference type="InterPro" id="IPR040945">
    <property type="entry name" value="DUF5621"/>
</dbReference>
<gene>
    <name evidence="3" type="ORF">GCM10007966_14780</name>
</gene>
<proteinExistence type="predicted"/>